<keyword evidence="1" id="KW-0472">Membrane</keyword>
<comment type="caution">
    <text evidence="3">The sequence shown here is derived from an EMBL/GenBank/DDBJ whole genome shotgun (WGS) entry which is preliminary data.</text>
</comment>
<dbReference type="Proteomes" id="UP000712600">
    <property type="component" value="Unassembled WGS sequence"/>
</dbReference>
<evidence type="ECO:0000256" key="1">
    <source>
        <dbReference type="SAM" id="Phobius"/>
    </source>
</evidence>
<dbReference type="InterPro" id="IPR003121">
    <property type="entry name" value="SWIB_MDM2_domain"/>
</dbReference>
<proteinExistence type="predicted"/>
<protein>
    <recommendedName>
        <fullName evidence="2">DM2 domain-containing protein</fullName>
    </recommendedName>
</protein>
<dbReference type="SUPFAM" id="SSF47592">
    <property type="entry name" value="SWIB/MDM2 domain"/>
    <property type="match status" value="1"/>
</dbReference>
<evidence type="ECO:0000259" key="2">
    <source>
        <dbReference type="PROSITE" id="PS51925"/>
    </source>
</evidence>
<dbReference type="PANTHER" id="PTHR13844">
    <property type="entry name" value="SWI/SNF-RELATED MATRIX-ASSOCIATED ACTIN-DEPENDENT REGULATOR OF CHROMATIN SUBFAMILY D"/>
    <property type="match status" value="1"/>
</dbReference>
<accession>A0A8S9Q277</accession>
<dbReference type="AlphaFoldDB" id="A0A8S9Q277"/>
<dbReference type="EMBL" id="QGKX02001290">
    <property type="protein sequence ID" value="KAF3536287.1"/>
    <property type="molecule type" value="Genomic_DNA"/>
</dbReference>
<evidence type="ECO:0000313" key="4">
    <source>
        <dbReference type="Proteomes" id="UP000712600"/>
    </source>
</evidence>
<dbReference type="Pfam" id="PF02201">
    <property type="entry name" value="SWIB"/>
    <property type="match status" value="1"/>
</dbReference>
<organism evidence="3 4">
    <name type="scientific">Brassica cretica</name>
    <name type="common">Mustard</name>
    <dbReference type="NCBI Taxonomy" id="69181"/>
    <lineage>
        <taxon>Eukaryota</taxon>
        <taxon>Viridiplantae</taxon>
        <taxon>Streptophyta</taxon>
        <taxon>Embryophyta</taxon>
        <taxon>Tracheophyta</taxon>
        <taxon>Spermatophyta</taxon>
        <taxon>Magnoliopsida</taxon>
        <taxon>eudicotyledons</taxon>
        <taxon>Gunneridae</taxon>
        <taxon>Pentapetalae</taxon>
        <taxon>rosids</taxon>
        <taxon>malvids</taxon>
        <taxon>Brassicales</taxon>
        <taxon>Brassicaceae</taxon>
        <taxon>Brassiceae</taxon>
        <taxon>Brassica</taxon>
    </lineage>
</organism>
<keyword evidence="1" id="KW-0812">Transmembrane</keyword>
<dbReference type="CDD" id="cd10567">
    <property type="entry name" value="SWIB-MDM2_like"/>
    <property type="match status" value="1"/>
</dbReference>
<dbReference type="Gene3D" id="1.10.245.10">
    <property type="entry name" value="SWIB/MDM2 domain"/>
    <property type="match status" value="1"/>
</dbReference>
<gene>
    <name evidence="3" type="ORF">F2Q69_00021142</name>
</gene>
<evidence type="ECO:0000313" key="3">
    <source>
        <dbReference type="EMBL" id="KAF3536287.1"/>
    </source>
</evidence>
<dbReference type="PROSITE" id="PS51925">
    <property type="entry name" value="SWIB_MDM2"/>
    <property type="match status" value="1"/>
</dbReference>
<sequence length="282" mass="30117">MVLEDSVRLVAPISSFDSGLYMGPIGAVLLGLELGFRFSLVVGSVESSEDGSRPSSQGCSRTVLCVIVFVSDRLTIMLLVSVFSLEVSCFGGMYPFSLFVLYGFSVKKAYTVTKGGFGGILPLIQRHRQMVLQPCVAGCSLCHVGFSCFSSRQEESSRACEEDEDMAAAFSRVFGGCRTLTAKAATNAAAAAGSGAGKEGKGILKTVPVSQTLANFAGESELSRATAVKKVWEHIKGNNLQNPENRKQIICDDKLKTIFGDKDTVGFTEIAKLLSPHFPKSV</sequence>
<dbReference type="InterPro" id="IPR036885">
    <property type="entry name" value="SWIB_MDM2_dom_sf"/>
</dbReference>
<feature type="transmembrane region" description="Helical" evidence="1">
    <location>
        <begin position="63"/>
        <end position="85"/>
    </location>
</feature>
<reference evidence="3" key="1">
    <citation type="submission" date="2019-12" db="EMBL/GenBank/DDBJ databases">
        <title>Genome sequencing and annotation of Brassica cretica.</title>
        <authorList>
            <person name="Studholme D.J."/>
            <person name="Sarris P."/>
        </authorList>
    </citation>
    <scope>NUCLEOTIDE SEQUENCE</scope>
    <source>
        <strain evidence="3">PFS-109/04</strain>
        <tissue evidence="3">Leaf</tissue>
    </source>
</reference>
<keyword evidence="1" id="KW-1133">Transmembrane helix</keyword>
<feature type="transmembrane region" description="Helical" evidence="1">
    <location>
        <begin position="20"/>
        <end position="42"/>
    </location>
</feature>
<feature type="domain" description="DM2" evidence="2">
    <location>
        <begin position="202"/>
        <end position="280"/>
    </location>
</feature>
<name>A0A8S9Q277_BRACR</name>
<dbReference type="SMART" id="SM00151">
    <property type="entry name" value="SWIB"/>
    <property type="match status" value="1"/>
</dbReference>
<dbReference type="InterPro" id="IPR019835">
    <property type="entry name" value="SWIB_domain"/>
</dbReference>